<proteinExistence type="predicted"/>
<name>A0AAD9WTF1_9ROSI</name>
<dbReference type="AlphaFoldDB" id="A0AAD9WTF1"/>
<evidence type="ECO:0000313" key="2">
    <source>
        <dbReference type="EMBL" id="KAK2641868.1"/>
    </source>
</evidence>
<dbReference type="EMBL" id="JANJYI010000007">
    <property type="protein sequence ID" value="KAK2641868.1"/>
    <property type="molecule type" value="Genomic_DNA"/>
</dbReference>
<evidence type="ECO:0000256" key="1">
    <source>
        <dbReference type="SAM" id="MobiDB-lite"/>
    </source>
</evidence>
<accession>A0AAD9WTF1</accession>
<sequence>MNFNFGGPSNLSSSSSSSDEEEEQLLTDLEMIDAEQEVILAQHGNIQQAITQYLSQQNNPVTRGGIIPGHILINRDRKNVDCRLFYDYFVESPRYEQ</sequence>
<feature type="compositionally biased region" description="Polar residues" evidence="1">
    <location>
        <begin position="1"/>
        <end position="11"/>
    </location>
</feature>
<keyword evidence="3" id="KW-1185">Reference proteome</keyword>
<reference evidence="2" key="1">
    <citation type="journal article" date="2023" name="Plant J.">
        <title>Genome sequences and population genomics provide insights into the demographic history, inbreeding, and mutation load of two 'living fossil' tree species of Dipteronia.</title>
        <authorList>
            <person name="Feng Y."/>
            <person name="Comes H.P."/>
            <person name="Chen J."/>
            <person name="Zhu S."/>
            <person name="Lu R."/>
            <person name="Zhang X."/>
            <person name="Li P."/>
            <person name="Qiu J."/>
            <person name="Olsen K.M."/>
            <person name="Qiu Y."/>
        </authorList>
    </citation>
    <scope>NUCLEOTIDE SEQUENCE</scope>
    <source>
        <strain evidence="2">KIB01</strain>
    </source>
</reference>
<gene>
    <name evidence="2" type="ORF">Ddye_023631</name>
</gene>
<dbReference type="Proteomes" id="UP001280121">
    <property type="component" value="Unassembled WGS sequence"/>
</dbReference>
<protein>
    <submittedName>
        <fullName evidence="2">Uncharacterized protein</fullName>
    </submittedName>
</protein>
<comment type="caution">
    <text evidence="2">The sequence shown here is derived from an EMBL/GenBank/DDBJ whole genome shotgun (WGS) entry which is preliminary data.</text>
</comment>
<feature type="region of interest" description="Disordered" evidence="1">
    <location>
        <begin position="1"/>
        <end position="24"/>
    </location>
</feature>
<evidence type="ECO:0000313" key="3">
    <source>
        <dbReference type="Proteomes" id="UP001280121"/>
    </source>
</evidence>
<organism evidence="2 3">
    <name type="scientific">Dipteronia dyeriana</name>
    <dbReference type="NCBI Taxonomy" id="168575"/>
    <lineage>
        <taxon>Eukaryota</taxon>
        <taxon>Viridiplantae</taxon>
        <taxon>Streptophyta</taxon>
        <taxon>Embryophyta</taxon>
        <taxon>Tracheophyta</taxon>
        <taxon>Spermatophyta</taxon>
        <taxon>Magnoliopsida</taxon>
        <taxon>eudicotyledons</taxon>
        <taxon>Gunneridae</taxon>
        <taxon>Pentapetalae</taxon>
        <taxon>rosids</taxon>
        <taxon>malvids</taxon>
        <taxon>Sapindales</taxon>
        <taxon>Sapindaceae</taxon>
        <taxon>Hippocastanoideae</taxon>
        <taxon>Acereae</taxon>
        <taxon>Dipteronia</taxon>
    </lineage>
</organism>